<feature type="region of interest" description="Disordered" evidence="1">
    <location>
        <begin position="47"/>
        <end position="104"/>
    </location>
</feature>
<gene>
    <name evidence="2" type="ORF">Q31b_12770</name>
</gene>
<dbReference type="EMBL" id="SJPY01000002">
    <property type="protein sequence ID" value="TWU43747.1"/>
    <property type="molecule type" value="Genomic_DNA"/>
</dbReference>
<comment type="caution">
    <text evidence="2">The sequence shown here is derived from an EMBL/GenBank/DDBJ whole genome shotgun (WGS) entry which is preliminary data.</text>
</comment>
<dbReference type="RefSeq" id="WP_146598829.1">
    <property type="nucleotide sequence ID" value="NZ_SJPY01000002.1"/>
</dbReference>
<evidence type="ECO:0000313" key="3">
    <source>
        <dbReference type="Proteomes" id="UP000315471"/>
    </source>
</evidence>
<name>A0A5C6E736_9BACT</name>
<feature type="compositionally biased region" description="Acidic residues" evidence="1">
    <location>
        <begin position="63"/>
        <end position="97"/>
    </location>
</feature>
<keyword evidence="3" id="KW-1185">Reference proteome</keyword>
<evidence type="ECO:0000256" key="1">
    <source>
        <dbReference type="SAM" id="MobiDB-lite"/>
    </source>
</evidence>
<protein>
    <submittedName>
        <fullName evidence="2">Uncharacterized protein</fullName>
    </submittedName>
</protein>
<evidence type="ECO:0000313" key="2">
    <source>
        <dbReference type="EMBL" id="TWU43747.1"/>
    </source>
</evidence>
<dbReference type="InterPro" id="IPR047750">
    <property type="entry name" value="YdjY-like"/>
</dbReference>
<dbReference type="AlphaFoldDB" id="A0A5C6E736"/>
<dbReference type="OrthoDB" id="247135at2"/>
<accession>A0A5C6E736</accession>
<organism evidence="2 3">
    <name type="scientific">Novipirellula aureliae</name>
    <dbReference type="NCBI Taxonomy" id="2527966"/>
    <lineage>
        <taxon>Bacteria</taxon>
        <taxon>Pseudomonadati</taxon>
        <taxon>Planctomycetota</taxon>
        <taxon>Planctomycetia</taxon>
        <taxon>Pirellulales</taxon>
        <taxon>Pirellulaceae</taxon>
        <taxon>Novipirellula</taxon>
    </lineage>
</organism>
<dbReference type="NCBIfam" id="NF040466">
    <property type="entry name" value="ydjY_domain"/>
    <property type="match status" value="1"/>
</dbReference>
<sequence>MKKQISFNSLRFVRHFWIRCCFLAPSCLLIGDAGYVFGQGGVDLNTPELPSATETPAANTEGADAEGGDNEDPNSEWADAQDADAQDADAQDLDSQDPDALARPETPLEVLRKTFSAPPAAKSLGPDSRLWVDRVKKRVYVDGYVAINRGPLEMFACPYGTKEHESVVATIARPSQVHAALLAVGAKSGTPVRFDPAFLPPTGQRIRVWVTWRDQEKKFHAVDAREWVRDADSGKSLEPDWVFAGSGFWTDPTDNKRYYMADGGDMICVSNFSTAMMDIGAASSANAEALLYEPFTERIPEQGTLVRLVLVPIPVPTDKSPADAETNAKLSEVLPTEDILPLK</sequence>
<proteinExistence type="predicted"/>
<dbReference type="Proteomes" id="UP000315471">
    <property type="component" value="Unassembled WGS sequence"/>
</dbReference>
<reference evidence="2 3" key="1">
    <citation type="submission" date="2019-02" db="EMBL/GenBank/DDBJ databases">
        <title>Deep-cultivation of Planctomycetes and their phenomic and genomic characterization uncovers novel biology.</title>
        <authorList>
            <person name="Wiegand S."/>
            <person name="Jogler M."/>
            <person name="Boedeker C."/>
            <person name="Pinto D."/>
            <person name="Vollmers J."/>
            <person name="Rivas-Marin E."/>
            <person name="Kohn T."/>
            <person name="Peeters S.H."/>
            <person name="Heuer A."/>
            <person name="Rast P."/>
            <person name="Oberbeckmann S."/>
            <person name="Bunk B."/>
            <person name="Jeske O."/>
            <person name="Meyerdierks A."/>
            <person name="Storesund J.E."/>
            <person name="Kallscheuer N."/>
            <person name="Luecker S."/>
            <person name="Lage O.M."/>
            <person name="Pohl T."/>
            <person name="Merkel B.J."/>
            <person name="Hornburger P."/>
            <person name="Mueller R.-W."/>
            <person name="Bruemmer F."/>
            <person name="Labrenz M."/>
            <person name="Spormann A.M."/>
            <person name="Op Den Camp H."/>
            <person name="Overmann J."/>
            <person name="Amann R."/>
            <person name="Jetten M.S.M."/>
            <person name="Mascher T."/>
            <person name="Medema M.H."/>
            <person name="Devos D.P."/>
            <person name="Kaster A.-K."/>
            <person name="Ovreas L."/>
            <person name="Rohde M."/>
            <person name="Galperin M.Y."/>
            <person name="Jogler C."/>
        </authorList>
    </citation>
    <scope>NUCLEOTIDE SEQUENCE [LARGE SCALE GENOMIC DNA]</scope>
    <source>
        <strain evidence="2 3">Q31b</strain>
    </source>
</reference>